<keyword evidence="1" id="KW-1133">Transmembrane helix</keyword>
<sequence length="90" mass="9346">MNKHDWTDADLDALFTQVREPGGDADGAADRVLAAHRARQGHARHVRAGWVSALLASAAVLTGVAVLKPAPVLPSSAAYAAYESAVGDGW</sequence>
<evidence type="ECO:0000313" key="3">
    <source>
        <dbReference type="Proteomes" id="UP000259030"/>
    </source>
</evidence>
<keyword evidence="1" id="KW-0812">Transmembrane</keyword>
<dbReference type="EMBL" id="CP021081">
    <property type="protein sequence ID" value="ASN81870.1"/>
    <property type="molecule type" value="Genomic_DNA"/>
</dbReference>
<reference evidence="2 3" key="1">
    <citation type="submission" date="2017-05" db="EMBL/GenBank/DDBJ databases">
        <title>The complete genome sequence of Deinococcus ficus isolated from the rhizosphere of the Ficus religiosa L. in Taiwan.</title>
        <authorList>
            <person name="Wu K.-M."/>
            <person name="Liao T.-L."/>
            <person name="Liu Y.-M."/>
            <person name="Young C.-C."/>
            <person name="Tsai S.-F."/>
        </authorList>
    </citation>
    <scope>NUCLEOTIDE SEQUENCE [LARGE SCALE GENOMIC DNA]</scope>
    <source>
        <strain evidence="2 3">CC-FR2-10</strain>
    </source>
</reference>
<proteinExistence type="predicted"/>
<dbReference type="STRING" id="317577.GCA_000419625_01221"/>
<name>A0A221SZ30_9DEIO</name>
<dbReference type="Proteomes" id="UP000259030">
    <property type="component" value="Chromosome"/>
</dbReference>
<protein>
    <submittedName>
        <fullName evidence="2">Uncharacterized protein</fullName>
    </submittedName>
</protein>
<keyword evidence="3" id="KW-1185">Reference proteome</keyword>
<accession>A0A221SZ30</accession>
<organism evidence="2 3">
    <name type="scientific">Deinococcus ficus</name>
    <dbReference type="NCBI Taxonomy" id="317577"/>
    <lineage>
        <taxon>Bacteria</taxon>
        <taxon>Thermotogati</taxon>
        <taxon>Deinococcota</taxon>
        <taxon>Deinococci</taxon>
        <taxon>Deinococcales</taxon>
        <taxon>Deinococcaceae</taxon>
        <taxon>Deinococcus</taxon>
    </lineage>
</organism>
<gene>
    <name evidence="2" type="ORF">DFI_13510</name>
</gene>
<feature type="transmembrane region" description="Helical" evidence="1">
    <location>
        <begin position="48"/>
        <end position="67"/>
    </location>
</feature>
<dbReference type="KEGG" id="dfc:DFI_13510"/>
<evidence type="ECO:0000313" key="2">
    <source>
        <dbReference type="EMBL" id="ASN81870.1"/>
    </source>
</evidence>
<keyword evidence="1" id="KW-0472">Membrane</keyword>
<dbReference type="RefSeq" id="WP_027464224.1">
    <property type="nucleotide sequence ID" value="NZ_CP021081.1"/>
</dbReference>
<evidence type="ECO:0000256" key="1">
    <source>
        <dbReference type="SAM" id="Phobius"/>
    </source>
</evidence>
<dbReference type="AlphaFoldDB" id="A0A221SZ30"/>